<evidence type="ECO:0000313" key="3">
    <source>
        <dbReference type="Proteomes" id="UP000507470"/>
    </source>
</evidence>
<evidence type="ECO:0000313" key="2">
    <source>
        <dbReference type="EMBL" id="CAC5379891.1"/>
    </source>
</evidence>
<name>A0A6J8B8T0_MYTCO</name>
<reference evidence="2 3" key="1">
    <citation type="submission" date="2020-06" db="EMBL/GenBank/DDBJ databases">
        <authorList>
            <person name="Li R."/>
            <person name="Bekaert M."/>
        </authorList>
    </citation>
    <scope>NUCLEOTIDE SEQUENCE [LARGE SCALE GENOMIC DNA]</scope>
    <source>
        <strain evidence="3">wild</strain>
    </source>
</reference>
<organism evidence="2 3">
    <name type="scientific">Mytilus coruscus</name>
    <name type="common">Sea mussel</name>
    <dbReference type="NCBI Taxonomy" id="42192"/>
    <lineage>
        <taxon>Eukaryota</taxon>
        <taxon>Metazoa</taxon>
        <taxon>Spiralia</taxon>
        <taxon>Lophotrochozoa</taxon>
        <taxon>Mollusca</taxon>
        <taxon>Bivalvia</taxon>
        <taxon>Autobranchia</taxon>
        <taxon>Pteriomorphia</taxon>
        <taxon>Mytilida</taxon>
        <taxon>Mytiloidea</taxon>
        <taxon>Mytilidae</taxon>
        <taxon>Mytilinae</taxon>
        <taxon>Mytilus</taxon>
    </lineage>
</organism>
<accession>A0A6J8B8T0</accession>
<sequence>MVSRDDVAKNVISSTSYSNLQRDIGNLEENLARVRTKHLENLNDVEGQESSIKLSIKDMRRKLDEHLNNLEKDVLQELTTKAEICKTDLFPAVGEEEKLVLGEHIWLQESLSHMKMNEFFIDLNTDPVSQMLTFKSLGSITVASKTIVAEIVAPSVKAAQIPREPTIDIEKVKLREKTKMSYQSENQNLSFGCLICSSGDLIIASSIGQLEILNENGQHKINVSLSSIPSDITEISNDNIGITFGNEKKK</sequence>
<feature type="coiled-coil region" evidence="1">
    <location>
        <begin position="17"/>
        <end position="76"/>
    </location>
</feature>
<dbReference type="OrthoDB" id="6105938at2759"/>
<protein>
    <submittedName>
        <fullName evidence="2">Uncharacterized protein</fullName>
    </submittedName>
</protein>
<gene>
    <name evidence="2" type="ORF">MCOR_15896</name>
</gene>
<keyword evidence="3" id="KW-1185">Reference proteome</keyword>
<proteinExistence type="predicted"/>
<evidence type="ECO:0000256" key="1">
    <source>
        <dbReference type="SAM" id="Coils"/>
    </source>
</evidence>
<dbReference type="Proteomes" id="UP000507470">
    <property type="component" value="Unassembled WGS sequence"/>
</dbReference>
<keyword evidence="1" id="KW-0175">Coiled coil</keyword>
<dbReference type="AlphaFoldDB" id="A0A6J8B8T0"/>
<dbReference type="EMBL" id="CACVKT020002752">
    <property type="protein sequence ID" value="CAC5379891.1"/>
    <property type="molecule type" value="Genomic_DNA"/>
</dbReference>